<keyword evidence="4" id="KW-1185">Reference proteome</keyword>
<dbReference type="Proteomes" id="UP000008090">
    <property type="component" value="Segment"/>
</dbReference>
<dbReference type="RefSeq" id="YP_001039827.1">
    <property type="nucleotide sequence ID" value="NC_009016.1"/>
</dbReference>
<evidence type="ECO:0000259" key="2">
    <source>
        <dbReference type="Pfam" id="PF04717"/>
    </source>
</evidence>
<organism evidence="3 4">
    <name type="scientific">Vibrio phage VP882</name>
    <dbReference type="NCBI Taxonomy" id="2913982"/>
    <lineage>
        <taxon>Viruses</taxon>
        <taxon>Duplodnaviria</taxon>
        <taxon>Heunggongvirae</taxon>
        <taxon>Uroviricota</taxon>
        <taxon>Caudoviricetes</taxon>
        <taxon>Hapunavirus</taxon>
        <taxon>Hapunavirus VP882</taxon>
    </lineage>
</organism>
<dbReference type="NCBIfam" id="TIGR01644">
    <property type="entry name" value="phage_P2_V"/>
    <property type="match status" value="1"/>
</dbReference>
<proteinExistence type="predicted"/>
<dbReference type="OrthoDB" id="8359at10239"/>
<feature type="coiled-coil region" evidence="1">
    <location>
        <begin position="18"/>
        <end position="52"/>
    </location>
</feature>
<keyword evidence="1" id="KW-0175">Coiled coil</keyword>
<dbReference type="InterPro" id="IPR037026">
    <property type="entry name" value="Vgr_OB-fold_dom_sf"/>
</dbReference>
<evidence type="ECO:0000313" key="4">
    <source>
        <dbReference type="Proteomes" id="UP000008090"/>
    </source>
</evidence>
<evidence type="ECO:0000313" key="3">
    <source>
        <dbReference type="EMBL" id="ABM73389.1"/>
    </source>
</evidence>
<sequence>MRTTRASTRGCLMRDVIRELIRAELQEYGDTIAELTEEIDDLQRRLRNQIRVGTCSAVDPDKALVKVKHGDNETPWVKWFALYAGEVKEYRCPSVGEQCVLLNYAAGDNSSQSFALFGLFSDQFPAPSTDPKEILRVYPDGTRVSYNTESHKLAVAIEGDADIKVAKSATVDVGTSATVKAGGVVKVDGSKINLNGGKGVVTGDHICMVTGKPHGDCSSQVTAGK</sequence>
<name>A2I2X5_9CAUD</name>
<dbReference type="Pfam" id="PF04717">
    <property type="entry name" value="Phage_base_V"/>
    <property type="match status" value="1"/>
</dbReference>
<dbReference type="InterPro" id="IPR013046">
    <property type="entry name" value="GpV/Gp45"/>
</dbReference>
<accession>A2I2X5</accession>
<dbReference type="KEGG" id="vg:5076270"/>
<dbReference type="Gene3D" id="2.40.50.230">
    <property type="entry name" value="Gp5 N-terminal domain"/>
    <property type="match status" value="1"/>
</dbReference>
<dbReference type="InterPro" id="IPR006531">
    <property type="entry name" value="Gp5/Vgr_OB"/>
</dbReference>
<feature type="domain" description="Gp5/Type VI secretion system Vgr protein OB-fold" evidence="2">
    <location>
        <begin position="52"/>
        <end position="120"/>
    </location>
</feature>
<dbReference type="EMBL" id="EF057797">
    <property type="protein sequence ID" value="ABM73389.1"/>
    <property type="molecule type" value="Genomic_DNA"/>
</dbReference>
<dbReference type="Gene3D" id="6.20.150.10">
    <property type="match status" value="1"/>
</dbReference>
<protein>
    <submittedName>
        <fullName evidence="3">Phage baseplate assembly protein V</fullName>
    </submittedName>
</protein>
<reference evidence="3 4" key="1">
    <citation type="journal article" date="2009" name="Appl. Environ. Microbiol.">
        <title>Characterization of a new plasmid-like prophage in a pandemic Vibrio parahaemolyticus O3:K6 strain.</title>
        <authorList>
            <person name="Lan S.F."/>
            <person name="Huang C.H."/>
            <person name="Chang C.H."/>
            <person name="Liao W.C."/>
            <person name="Lin I.H."/>
            <person name="Jian W.N."/>
            <person name="Wu Y.G."/>
            <person name="Chen S.Y."/>
            <person name="Wong H.C."/>
        </authorList>
    </citation>
    <scope>NUCLEOTIDE SEQUENCE [LARGE SCALE GENOMIC DNA]</scope>
</reference>
<dbReference type="GeneID" id="5076270"/>
<evidence type="ECO:0000256" key="1">
    <source>
        <dbReference type="SAM" id="Coils"/>
    </source>
</evidence>